<dbReference type="Pfam" id="PF08818">
    <property type="entry name" value="DUF1801"/>
    <property type="match status" value="1"/>
</dbReference>
<reference evidence="2 3" key="1">
    <citation type="submission" date="2017-08" db="EMBL/GenBank/DDBJ databases">
        <title>Complete genome sequence of Mucilaginibacter sp. strain BJC16-A31.</title>
        <authorList>
            <consortium name="Henan University of Science and Technology"/>
            <person name="You X."/>
        </authorList>
    </citation>
    <scope>NUCLEOTIDE SEQUENCE [LARGE SCALE GENOMIC DNA]</scope>
    <source>
        <strain evidence="2 3">BJC16-A31</strain>
    </source>
</reference>
<dbReference type="Proteomes" id="UP000215002">
    <property type="component" value="Chromosome"/>
</dbReference>
<keyword evidence="3" id="KW-1185">Reference proteome</keyword>
<feature type="domain" description="YdhG-like" evidence="1">
    <location>
        <begin position="20"/>
        <end position="115"/>
    </location>
</feature>
<dbReference type="AlphaFoldDB" id="A0A223NUJ1"/>
<dbReference type="Gene3D" id="3.90.1150.200">
    <property type="match status" value="1"/>
</dbReference>
<evidence type="ECO:0000259" key="1">
    <source>
        <dbReference type="Pfam" id="PF08818"/>
    </source>
</evidence>
<dbReference type="EMBL" id="CP022743">
    <property type="protein sequence ID" value="ASU33344.1"/>
    <property type="molecule type" value="Genomic_DNA"/>
</dbReference>
<protein>
    <recommendedName>
        <fullName evidence="1">YdhG-like domain-containing protein</fullName>
    </recommendedName>
</protein>
<dbReference type="Pfam" id="PF13376">
    <property type="entry name" value="OmdA"/>
    <property type="match status" value="1"/>
</dbReference>
<dbReference type="RefSeq" id="WP_094569812.1">
    <property type="nucleotide sequence ID" value="NZ_CP022743.1"/>
</dbReference>
<dbReference type="SUPFAM" id="SSF159888">
    <property type="entry name" value="YdhG-like"/>
    <property type="match status" value="1"/>
</dbReference>
<dbReference type="InterPro" id="IPR014922">
    <property type="entry name" value="YdhG-like"/>
</dbReference>
<evidence type="ECO:0000313" key="3">
    <source>
        <dbReference type="Proteomes" id="UP000215002"/>
    </source>
</evidence>
<evidence type="ECO:0000313" key="2">
    <source>
        <dbReference type="EMBL" id="ASU33344.1"/>
    </source>
</evidence>
<organism evidence="2 3">
    <name type="scientific">Mucilaginibacter xinganensis</name>
    <dbReference type="NCBI Taxonomy" id="1234841"/>
    <lineage>
        <taxon>Bacteria</taxon>
        <taxon>Pseudomonadati</taxon>
        <taxon>Bacteroidota</taxon>
        <taxon>Sphingobacteriia</taxon>
        <taxon>Sphingobacteriales</taxon>
        <taxon>Sphingobacteriaceae</taxon>
        <taxon>Mucilaginibacter</taxon>
    </lineage>
</organism>
<name>A0A223NUJ1_9SPHI</name>
<sequence>MEQYDARVDAYIEKAAPFAKPILEQIREIVHKTSPLITETVKWGMPFFEYKGPVCMMASFKQHLGFGFWKASRLNDPKRLIRGSDEEAAAGSFGRIEKMEDLPPAEALADFIRQIMAINESGVKEPKKTVAPKPEIAMPADFNDLLSGNPKALEHFFNFSPSKKKEYLEWIVESKSDATRQKRMEQALEWISEGKSRHWKYQK</sequence>
<gene>
    <name evidence="2" type="ORF">MuYL_1446</name>
</gene>
<dbReference type="OrthoDB" id="9800461at2"/>
<accession>A0A223NUJ1</accession>
<proteinExistence type="predicted"/>
<dbReference type="KEGG" id="muc:MuYL_1446"/>